<gene>
    <name evidence="1" type="ORF">DERP_012703</name>
</gene>
<accession>A0ABQ8IYP8</accession>
<reference evidence="1 2" key="2">
    <citation type="journal article" date="2022" name="Mol. Biol. Evol.">
        <title>Comparative Genomics Reveals Insights into the Divergent Evolution of Astigmatic Mites and Household Pest Adaptations.</title>
        <authorList>
            <person name="Xiong Q."/>
            <person name="Wan A.T."/>
            <person name="Liu X."/>
            <person name="Fung C.S."/>
            <person name="Xiao X."/>
            <person name="Malainual N."/>
            <person name="Hou J."/>
            <person name="Wang L."/>
            <person name="Wang M."/>
            <person name="Yang K.Y."/>
            <person name="Cui Y."/>
            <person name="Leung E.L."/>
            <person name="Nong W."/>
            <person name="Shin S.K."/>
            <person name="Au S.W."/>
            <person name="Jeong K.Y."/>
            <person name="Chew F.T."/>
            <person name="Hui J.H."/>
            <person name="Leung T.F."/>
            <person name="Tungtrongchitr A."/>
            <person name="Zhong N."/>
            <person name="Liu Z."/>
            <person name="Tsui S.K."/>
        </authorList>
    </citation>
    <scope>NUCLEOTIDE SEQUENCE [LARGE SCALE GENOMIC DNA]</scope>
    <source>
        <strain evidence="1">Derp</strain>
    </source>
</reference>
<protein>
    <submittedName>
        <fullName evidence="1">Uncharacterized protein</fullName>
    </submittedName>
</protein>
<comment type="caution">
    <text evidence="1">The sequence shown here is derived from an EMBL/GenBank/DDBJ whole genome shotgun (WGS) entry which is preliminary data.</text>
</comment>
<organism evidence="1 2">
    <name type="scientific">Dermatophagoides pteronyssinus</name>
    <name type="common">European house dust mite</name>
    <dbReference type="NCBI Taxonomy" id="6956"/>
    <lineage>
        <taxon>Eukaryota</taxon>
        <taxon>Metazoa</taxon>
        <taxon>Ecdysozoa</taxon>
        <taxon>Arthropoda</taxon>
        <taxon>Chelicerata</taxon>
        <taxon>Arachnida</taxon>
        <taxon>Acari</taxon>
        <taxon>Acariformes</taxon>
        <taxon>Sarcoptiformes</taxon>
        <taxon>Astigmata</taxon>
        <taxon>Psoroptidia</taxon>
        <taxon>Analgoidea</taxon>
        <taxon>Pyroglyphidae</taxon>
        <taxon>Dermatophagoidinae</taxon>
        <taxon>Dermatophagoides</taxon>
    </lineage>
</organism>
<name>A0ABQ8IYP8_DERPT</name>
<proteinExistence type="predicted"/>
<reference evidence="1 2" key="1">
    <citation type="journal article" date="2018" name="J. Allergy Clin. Immunol.">
        <title>High-quality assembly of Dermatophagoides pteronyssinus genome and transcriptome reveals a wide range of novel allergens.</title>
        <authorList>
            <person name="Liu X.Y."/>
            <person name="Yang K.Y."/>
            <person name="Wang M.Q."/>
            <person name="Kwok J.S."/>
            <person name="Zeng X."/>
            <person name="Yang Z."/>
            <person name="Xiao X.J."/>
            <person name="Lau C.P."/>
            <person name="Li Y."/>
            <person name="Huang Z.M."/>
            <person name="Ba J.G."/>
            <person name="Yim A.K."/>
            <person name="Ouyang C.Y."/>
            <person name="Ngai S.M."/>
            <person name="Chan T.F."/>
            <person name="Leung E.L."/>
            <person name="Liu L."/>
            <person name="Liu Z.G."/>
            <person name="Tsui S.K."/>
        </authorList>
    </citation>
    <scope>NUCLEOTIDE SEQUENCE [LARGE SCALE GENOMIC DNA]</scope>
    <source>
        <strain evidence="1">Derp</strain>
    </source>
</reference>
<dbReference type="Proteomes" id="UP000887458">
    <property type="component" value="Unassembled WGS sequence"/>
</dbReference>
<sequence>MIEYRSNKLKILHDKAWNECQCELDAIITSPQQQQPRMLPRSTEMEIVTHSSFTQTNNNNIGRAIANAKFFP</sequence>
<dbReference type="EMBL" id="NJHN03000098">
    <property type="protein sequence ID" value="KAH9415405.1"/>
    <property type="molecule type" value="Genomic_DNA"/>
</dbReference>
<keyword evidence="2" id="KW-1185">Reference proteome</keyword>
<evidence type="ECO:0000313" key="1">
    <source>
        <dbReference type="EMBL" id="KAH9415405.1"/>
    </source>
</evidence>
<evidence type="ECO:0000313" key="2">
    <source>
        <dbReference type="Proteomes" id="UP000887458"/>
    </source>
</evidence>